<protein>
    <submittedName>
        <fullName evidence="1">SRPBCC family protein</fullName>
    </submittedName>
</protein>
<comment type="caution">
    <text evidence="1">The sequence shown here is derived from an EMBL/GenBank/DDBJ whole genome shotgun (WGS) entry which is preliminary data.</text>
</comment>
<keyword evidence="2" id="KW-1185">Reference proteome</keyword>
<sequence length="109" mass="12069">MPVSVCPMAVVEAPVDRVWDLVTTPEEFGRWTDATLVGAEPPGRTLSGQRLRLVSSALGHAFRVDMTVLDVDTERRSLRLLIRLPFGLVNDETITMSPAGDYRTIVRFG</sequence>
<dbReference type="EMBL" id="JAEKNR010000145">
    <property type="protein sequence ID" value="MBJ7599269.1"/>
    <property type="molecule type" value="Genomic_DNA"/>
</dbReference>
<dbReference type="AlphaFoldDB" id="A0A934NA09"/>
<reference evidence="1" key="1">
    <citation type="submission" date="2020-10" db="EMBL/GenBank/DDBJ databases">
        <title>Ca. Dormibacterota MAGs.</title>
        <authorList>
            <person name="Montgomery K."/>
        </authorList>
    </citation>
    <scope>NUCLEOTIDE SEQUENCE [LARGE SCALE GENOMIC DNA]</scope>
    <source>
        <strain evidence="1">SC8812_S17_10</strain>
    </source>
</reference>
<evidence type="ECO:0000313" key="2">
    <source>
        <dbReference type="Proteomes" id="UP000612893"/>
    </source>
</evidence>
<dbReference type="Pfam" id="PF10604">
    <property type="entry name" value="Polyketide_cyc2"/>
    <property type="match status" value="1"/>
</dbReference>
<dbReference type="InterPro" id="IPR019587">
    <property type="entry name" value="Polyketide_cyclase/dehydratase"/>
</dbReference>
<proteinExistence type="predicted"/>
<dbReference type="RefSeq" id="WP_338202763.1">
    <property type="nucleotide sequence ID" value="NZ_JAEKNR010000145.1"/>
</dbReference>
<name>A0A934NA09_9BACT</name>
<dbReference type="Proteomes" id="UP000612893">
    <property type="component" value="Unassembled WGS sequence"/>
</dbReference>
<dbReference type="SUPFAM" id="SSF55961">
    <property type="entry name" value="Bet v1-like"/>
    <property type="match status" value="1"/>
</dbReference>
<dbReference type="InterPro" id="IPR023393">
    <property type="entry name" value="START-like_dom_sf"/>
</dbReference>
<evidence type="ECO:0000313" key="1">
    <source>
        <dbReference type="EMBL" id="MBJ7599269.1"/>
    </source>
</evidence>
<dbReference type="Gene3D" id="3.30.530.20">
    <property type="match status" value="1"/>
</dbReference>
<accession>A0A934NA09</accession>
<gene>
    <name evidence="1" type="ORF">JF922_14490</name>
</gene>
<organism evidence="1 2">
    <name type="scientific">Candidatus Nephthysia bennettiae</name>
    <dbReference type="NCBI Taxonomy" id="3127016"/>
    <lineage>
        <taxon>Bacteria</taxon>
        <taxon>Bacillati</taxon>
        <taxon>Candidatus Dormiibacterota</taxon>
        <taxon>Candidatus Dormibacteria</taxon>
        <taxon>Candidatus Dormibacterales</taxon>
        <taxon>Candidatus Dormibacteraceae</taxon>
        <taxon>Candidatus Nephthysia</taxon>
    </lineage>
</organism>